<dbReference type="EMBL" id="HBNR01063260">
    <property type="protein sequence ID" value="CAE4633744.1"/>
    <property type="molecule type" value="Transcribed_RNA"/>
</dbReference>
<proteinExistence type="predicted"/>
<evidence type="ECO:0000313" key="3">
    <source>
        <dbReference type="EMBL" id="CAE4633744.1"/>
    </source>
</evidence>
<evidence type="ECO:0008006" key="4">
    <source>
        <dbReference type="Google" id="ProtNLM"/>
    </source>
</evidence>
<feature type="region of interest" description="Disordered" evidence="1">
    <location>
        <begin position="29"/>
        <end position="53"/>
    </location>
</feature>
<keyword evidence="2" id="KW-0732">Signal</keyword>
<sequence length="325" mass="36038">MALAAPLRVLVATATCALGLRGPWDGAAAPAAHPTAAGGGSDGTPGSPPQVLQAPGRPPFRVALIKFQRTGSSLLFDVLQEAACYGRSPECKLRWKPEIFWDICRGQNPKCGPETALQLVRRFSTCSGADSSCGWSLNLLRHGSLGLHIWDSIVKIISEQPMHVIFLTRENVAAQFLSYELGNARREVMRYPEFYQLPGKPLTCNAFRFSECSKAQREWVDRRVSMRVGPRRLEASIKEYASNNLVYRSVEAGLRAANVSNLDIQRLDYEDLFRGETWDTLFRAAGVEGAPRPPMHGLTDYSRFITNFDSVKQLTRAMGYEVALM</sequence>
<protein>
    <recommendedName>
        <fullName evidence="4">Sulfotransferase</fullName>
    </recommendedName>
</protein>
<feature type="signal peptide" evidence="2">
    <location>
        <begin position="1"/>
        <end position="19"/>
    </location>
</feature>
<dbReference type="Gene3D" id="3.40.50.300">
    <property type="entry name" value="P-loop containing nucleotide triphosphate hydrolases"/>
    <property type="match status" value="1"/>
</dbReference>
<dbReference type="AlphaFoldDB" id="A0A7S4S635"/>
<gene>
    <name evidence="3" type="ORF">AMON00008_LOCUS44643</name>
</gene>
<accession>A0A7S4S635</accession>
<evidence type="ECO:0000256" key="2">
    <source>
        <dbReference type="SAM" id="SignalP"/>
    </source>
</evidence>
<dbReference type="InterPro" id="IPR027417">
    <property type="entry name" value="P-loop_NTPase"/>
</dbReference>
<organism evidence="3">
    <name type="scientific">Alexandrium monilatum</name>
    <dbReference type="NCBI Taxonomy" id="311494"/>
    <lineage>
        <taxon>Eukaryota</taxon>
        <taxon>Sar</taxon>
        <taxon>Alveolata</taxon>
        <taxon>Dinophyceae</taxon>
        <taxon>Gonyaulacales</taxon>
        <taxon>Pyrocystaceae</taxon>
        <taxon>Alexandrium</taxon>
    </lineage>
</organism>
<evidence type="ECO:0000256" key="1">
    <source>
        <dbReference type="SAM" id="MobiDB-lite"/>
    </source>
</evidence>
<feature type="chain" id="PRO_5030891679" description="Sulfotransferase" evidence="2">
    <location>
        <begin position="20"/>
        <end position="325"/>
    </location>
</feature>
<reference evidence="3" key="1">
    <citation type="submission" date="2021-01" db="EMBL/GenBank/DDBJ databases">
        <authorList>
            <person name="Corre E."/>
            <person name="Pelletier E."/>
            <person name="Niang G."/>
            <person name="Scheremetjew M."/>
            <person name="Finn R."/>
            <person name="Kale V."/>
            <person name="Holt S."/>
            <person name="Cochrane G."/>
            <person name="Meng A."/>
            <person name="Brown T."/>
            <person name="Cohen L."/>
        </authorList>
    </citation>
    <scope>NUCLEOTIDE SEQUENCE</scope>
    <source>
        <strain evidence="3">CCMP3105</strain>
    </source>
</reference>
<name>A0A7S4S635_9DINO</name>